<dbReference type="AlphaFoldDB" id="I0GQF1"/>
<feature type="transmembrane region" description="Helical" evidence="1">
    <location>
        <begin position="19"/>
        <end position="42"/>
    </location>
</feature>
<dbReference type="Proteomes" id="UP000007887">
    <property type="component" value="Chromosome"/>
</dbReference>
<dbReference type="HOGENOM" id="CLU_3084627_0_0_9"/>
<evidence type="ECO:0000256" key="1">
    <source>
        <dbReference type="SAM" id="Phobius"/>
    </source>
</evidence>
<organism evidence="2 3">
    <name type="scientific">Selenomonas ruminantium subsp. lactilytica (strain NBRC 103574 / TAM6421)</name>
    <dbReference type="NCBI Taxonomy" id="927704"/>
    <lineage>
        <taxon>Bacteria</taxon>
        <taxon>Bacillati</taxon>
        <taxon>Bacillota</taxon>
        <taxon>Negativicutes</taxon>
        <taxon>Selenomonadales</taxon>
        <taxon>Selenomonadaceae</taxon>
        <taxon>Selenomonas</taxon>
    </lineage>
</organism>
<keyword evidence="1" id="KW-0812">Transmembrane</keyword>
<keyword evidence="1" id="KW-0472">Membrane</keyword>
<dbReference type="EMBL" id="AP012292">
    <property type="protein sequence ID" value="BAL82988.1"/>
    <property type="molecule type" value="Genomic_DNA"/>
</dbReference>
<reference evidence="2 3" key="1">
    <citation type="submission" date="2011-10" db="EMBL/GenBank/DDBJ databases">
        <title>Whole genome sequence of Selenomonas ruminantium subsp. lactilytica TAM6421.</title>
        <authorList>
            <person name="Oguchi A."/>
            <person name="Ankai A."/>
            <person name="Kaneko J."/>
            <person name="Yamada-Narita S."/>
            <person name="Fukui S."/>
            <person name="Takahashi M."/>
            <person name="Onodera T."/>
            <person name="Kojima S."/>
            <person name="Fushimi T."/>
            <person name="Abe N."/>
            <person name="Kamio Y."/>
            <person name="Yamazaki S."/>
            <person name="Fujita N."/>
        </authorList>
    </citation>
    <scope>NUCLEOTIDE SEQUENCE [LARGE SCALE GENOMIC DNA]</scope>
    <source>
        <strain evidence="3">NBRC 103574 / TAM6421</strain>
    </source>
</reference>
<dbReference type="KEGG" id="sri:SELR_12800"/>
<accession>I0GQF1</accession>
<evidence type="ECO:0000313" key="2">
    <source>
        <dbReference type="EMBL" id="BAL82988.1"/>
    </source>
</evidence>
<gene>
    <name evidence="2" type="ordered locus">SELR_12800</name>
</gene>
<evidence type="ECO:0000313" key="3">
    <source>
        <dbReference type="Proteomes" id="UP000007887"/>
    </source>
</evidence>
<name>I0GQF1_SELRL</name>
<proteinExistence type="predicted"/>
<sequence length="52" mass="6126">MIDYLVGERDIREEKSPRFCVLTLGIFVVVKIIFNYLLIFILNNAILYSGFR</sequence>
<protein>
    <submittedName>
        <fullName evidence="2">Uncharacterized protein</fullName>
    </submittedName>
</protein>
<keyword evidence="1" id="KW-1133">Transmembrane helix</keyword>
<dbReference type="PATRIC" id="fig|927704.6.peg.1318"/>